<keyword evidence="1" id="KW-0732">Signal</keyword>
<dbReference type="Proteomes" id="UP000075243">
    <property type="component" value="Chromosome 4"/>
</dbReference>
<dbReference type="EC" id="3.4.16.6" evidence="2"/>
<dbReference type="AlphaFoldDB" id="A0A151QPF7"/>
<evidence type="ECO:0000313" key="3">
    <source>
        <dbReference type="EMBL" id="KYP68416.1"/>
    </source>
</evidence>
<feature type="chain" id="PRO_5007809615" evidence="1">
    <location>
        <begin position="26"/>
        <end position="88"/>
    </location>
</feature>
<name>A0A151QPF7_CAJCA</name>
<dbReference type="InterPro" id="IPR029058">
    <property type="entry name" value="AB_hydrolase_fold"/>
</dbReference>
<reference evidence="2 4" key="1">
    <citation type="journal article" date="2012" name="Nat. Biotechnol.">
        <title>Draft genome sequence of pigeonpea (Cajanus cajan), an orphan legume crop of resource-poor farmers.</title>
        <authorList>
            <person name="Varshney R.K."/>
            <person name="Chen W."/>
            <person name="Li Y."/>
            <person name="Bharti A.K."/>
            <person name="Saxena R.K."/>
            <person name="Schlueter J.A."/>
            <person name="Donoghue M.T."/>
            <person name="Azam S."/>
            <person name="Fan G."/>
            <person name="Whaley A.M."/>
            <person name="Farmer A.D."/>
            <person name="Sheridan J."/>
            <person name="Iwata A."/>
            <person name="Tuteja R."/>
            <person name="Penmetsa R.V."/>
            <person name="Wu W."/>
            <person name="Upadhyaya H.D."/>
            <person name="Yang S.P."/>
            <person name="Shah T."/>
            <person name="Saxena K.B."/>
            <person name="Michael T."/>
            <person name="McCombie W.R."/>
            <person name="Yang B."/>
            <person name="Zhang G."/>
            <person name="Yang H."/>
            <person name="Wang J."/>
            <person name="Spillane C."/>
            <person name="Cook D.R."/>
            <person name="May G.D."/>
            <person name="Xu X."/>
            <person name="Jackson S.A."/>
        </authorList>
    </citation>
    <scope>NUCLEOTIDE SEQUENCE [LARGE SCALE GENOMIC DNA]</scope>
    <source>
        <strain evidence="4">cv. Asha</strain>
    </source>
</reference>
<keyword evidence="2" id="KW-0121">Carboxypeptidase</keyword>
<evidence type="ECO:0000313" key="2">
    <source>
        <dbReference type="EMBL" id="KYP32193.1"/>
    </source>
</evidence>
<keyword evidence="4" id="KW-1185">Reference proteome</keyword>
<feature type="signal peptide" evidence="1">
    <location>
        <begin position="1"/>
        <end position="25"/>
    </location>
</feature>
<dbReference type="EMBL" id="CM003606">
    <property type="protein sequence ID" value="KYP68416.1"/>
    <property type="molecule type" value="Genomic_DNA"/>
</dbReference>
<accession>A0A151QPF7</accession>
<proteinExistence type="predicted"/>
<gene>
    <name evidence="3" type="ORF">KK1_022040</name>
    <name evidence="2" type="ORF">KK1_047172</name>
</gene>
<organism evidence="2 4">
    <name type="scientific">Cajanus cajan</name>
    <name type="common">Pigeon pea</name>
    <name type="synonym">Cajanus indicus</name>
    <dbReference type="NCBI Taxonomy" id="3821"/>
    <lineage>
        <taxon>Eukaryota</taxon>
        <taxon>Viridiplantae</taxon>
        <taxon>Streptophyta</taxon>
        <taxon>Embryophyta</taxon>
        <taxon>Tracheophyta</taxon>
        <taxon>Spermatophyta</taxon>
        <taxon>Magnoliopsida</taxon>
        <taxon>eudicotyledons</taxon>
        <taxon>Gunneridae</taxon>
        <taxon>Pentapetalae</taxon>
        <taxon>rosids</taxon>
        <taxon>fabids</taxon>
        <taxon>Fabales</taxon>
        <taxon>Fabaceae</taxon>
        <taxon>Papilionoideae</taxon>
        <taxon>50 kb inversion clade</taxon>
        <taxon>NPAAA clade</taxon>
        <taxon>indigoferoid/millettioid clade</taxon>
        <taxon>Phaseoleae</taxon>
        <taxon>Cajanus</taxon>
    </lineage>
</organism>
<keyword evidence="2" id="KW-0645">Protease</keyword>
<dbReference type="GO" id="GO:0004185">
    <property type="term" value="F:serine-type carboxypeptidase activity"/>
    <property type="evidence" value="ECO:0007669"/>
    <property type="project" value="UniProtKB-EC"/>
</dbReference>
<dbReference type="EMBL" id="KQ485397">
    <property type="protein sequence ID" value="KYP32193.1"/>
    <property type="molecule type" value="Genomic_DNA"/>
</dbReference>
<dbReference type="STRING" id="3821.A0A151QPF7"/>
<sequence>MALFSVLLNFILFLLLISFTKQTLGVSLLAKQEADRVYELLGQLDVMFKQYANYIIVNKTHGRTQLFYWFFEATHKTNKYCPGKITCR</sequence>
<protein>
    <submittedName>
        <fullName evidence="2">Serine carboxypeptidase-like 34</fullName>
        <ecNumber evidence="2">3.4.16.6</ecNumber>
    </submittedName>
</protein>
<evidence type="ECO:0000313" key="4">
    <source>
        <dbReference type="Proteomes" id="UP000075243"/>
    </source>
</evidence>
<dbReference type="Gramene" id="C.cajan_21407.t">
    <property type="protein sequence ID" value="C.cajan_21407.t.cds1"/>
    <property type="gene ID" value="C.cajan_21407"/>
</dbReference>
<dbReference type="Gramene" id="C.cajan_46512.t">
    <property type="protein sequence ID" value="C.cajan_46512.t.cds1"/>
    <property type="gene ID" value="C.cajan_46512"/>
</dbReference>
<dbReference type="Gene3D" id="3.40.50.1820">
    <property type="entry name" value="alpha/beta hydrolase"/>
    <property type="match status" value="1"/>
</dbReference>
<evidence type="ECO:0000256" key="1">
    <source>
        <dbReference type="SAM" id="SignalP"/>
    </source>
</evidence>
<keyword evidence="2" id="KW-0378">Hydrolase</keyword>